<dbReference type="EMBL" id="FWFO01000001">
    <property type="protein sequence ID" value="SLN19869.1"/>
    <property type="molecule type" value="Genomic_DNA"/>
</dbReference>
<reference evidence="1 2" key="1">
    <citation type="submission" date="2017-03" db="EMBL/GenBank/DDBJ databases">
        <authorList>
            <person name="Afonso C.L."/>
            <person name="Miller P.J."/>
            <person name="Scott M.A."/>
            <person name="Spackman E."/>
            <person name="Goraichik I."/>
            <person name="Dimitrov K.M."/>
            <person name="Suarez D.L."/>
            <person name="Swayne D.E."/>
        </authorList>
    </citation>
    <scope>NUCLEOTIDE SEQUENCE [LARGE SCALE GENOMIC DNA]</scope>
    <source>
        <strain evidence="1 2">CECT 7639</strain>
    </source>
</reference>
<evidence type="ECO:0000313" key="2">
    <source>
        <dbReference type="Proteomes" id="UP000193077"/>
    </source>
</evidence>
<evidence type="ECO:0000313" key="1">
    <source>
        <dbReference type="EMBL" id="SLN19869.1"/>
    </source>
</evidence>
<sequence>MKLKYLSAPNFLKELSSDLSLDTKGAEITSILLMWAEIWNSTVSQTSRHCNKMNIFLVTNGFRDA</sequence>
<accession>A0A1Y5RKW0</accession>
<proteinExistence type="predicted"/>
<name>A0A1Y5RKW0_9RHOB</name>
<dbReference type="Proteomes" id="UP000193077">
    <property type="component" value="Unassembled WGS sequence"/>
</dbReference>
<protein>
    <submittedName>
        <fullName evidence="1">Uncharacterized protein</fullName>
    </submittedName>
</protein>
<organism evidence="1 2">
    <name type="scientific">Falsiruegeria litorea R37</name>
    <dbReference type="NCBI Taxonomy" id="1200284"/>
    <lineage>
        <taxon>Bacteria</taxon>
        <taxon>Pseudomonadati</taxon>
        <taxon>Pseudomonadota</taxon>
        <taxon>Alphaproteobacteria</taxon>
        <taxon>Rhodobacterales</taxon>
        <taxon>Roseobacteraceae</taxon>
        <taxon>Falsiruegeria</taxon>
    </lineage>
</organism>
<gene>
    <name evidence="1" type="ORF">TRL7639_00468</name>
</gene>
<dbReference type="AlphaFoldDB" id="A0A1Y5RKW0"/>
<keyword evidence="2" id="KW-1185">Reference proteome</keyword>